<protein>
    <submittedName>
        <fullName evidence="2">Uncharacterized protein</fullName>
    </submittedName>
</protein>
<feature type="non-terminal residue" evidence="2">
    <location>
        <position position="1"/>
    </location>
</feature>
<accession>M3HDE7</accession>
<keyword evidence="3" id="KW-1185">Reference proteome</keyword>
<evidence type="ECO:0000313" key="3">
    <source>
        <dbReference type="Proteomes" id="UP000011777"/>
    </source>
</evidence>
<name>M3HDE7_CANMX</name>
<dbReference type="EMBL" id="AOGT01002838">
    <property type="protein sequence ID" value="EMG45262.1"/>
    <property type="molecule type" value="Genomic_DNA"/>
</dbReference>
<organism evidence="2 3">
    <name type="scientific">Candida maltosa (strain Xu316)</name>
    <name type="common">Yeast</name>
    <dbReference type="NCBI Taxonomy" id="1245528"/>
    <lineage>
        <taxon>Eukaryota</taxon>
        <taxon>Fungi</taxon>
        <taxon>Dikarya</taxon>
        <taxon>Ascomycota</taxon>
        <taxon>Saccharomycotina</taxon>
        <taxon>Pichiomycetes</taxon>
        <taxon>Debaryomycetaceae</taxon>
        <taxon>Candida/Lodderomyces clade</taxon>
        <taxon>Candida</taxon>
    </lineage>
</organism>
<feature type="compositionally biased region" description="Basic and acidic residues" evidence="1">
    <location>
        <begin position="113"/>
        <end position="132"/>
    </location>
</feature>
<gene>
    <name evidence="2" type="ORF">G210_5124</name>
</gene>
<sequence length="174" mass="19392">NKDAPAIQLSDDGEPMNFQSFSKFMNDFRYEATSKGFSAEQLDWFDRYIKFAQGAIQQAIFSKAIESRQQRIERINNLNTKPSNIINSQIKATGASVELGKCWQNNIKFRTESKTDDTGKRSNPEPEIDNVKRNKPNPDCIVTTATSSIDIASSSIDVDSNSIDIDSNSIDVGS</sequence>
<dbReference type="AlphaFoldDB" id="M3HDE7"/>
<evidence type="ECO:0000256" key="1">
    <source>
        <dbReference type="SAM" id="MobiDB-lite"/>
    </source>
</evidence>
<dbReference type="Proteomes" id="UP000011777">
    <property type="component" value="Unassembled WGS sequence"/>
</dbReference>
<evidence type="ECO:0000313" key="2">
    <source>
        <dbReference type="EMBL" id="EMG45262.1"/>
    </source>
</evidence>
<comment type="caution">
    <text evidence="2">The sequence shown here is derived from an EMBL/GenBank/DDBJ whole genome shotgun (WGS) entry which is preliminary data.</text>
</comment>
<reference evidence="2 3" key="1">
    <citation type="submission" date="2013-02" db="EMBL/GenBank/DDBJ databases">
        <title>Genome sequence of Candida maltosa Xu316, a potential industrial strain for xylitol and ethanol production.</title>
        <authorList>
            <person name="Yu J."/>
            <person name="Wang Q."/>
            <person name="Geng X."/>
            <person name="Bao W."/>
            <person name="He P."/>
            <person name="Cai J."/>
        </authorList>
    </citation>
    <scope>NUCLEOTIDE SEQUENCE [LARGE SCALE GENOMIC DNA]</scope>
    <source>
        <strain evidence="3">Xu316</strain>
    </source>
</reference>
<dbReference type="HOGENOM" id="CLU_1543688_0_0_1"/>
<proteinExistence type="predicted"/>
<feature type="region of interest" description="Disordered" evidence="1">
    <location>
        <begin position="113"/>
        <end position="139"/>
    </location>
</feature>
<feature type="non-terminal residue" evidence="2">
    <location>
        <position position="174"/>
    </location>
</feature>